<dbReference type="InterPro" id="IPR037898">
    <property type="entry name" value="NudC_fam"/>
</dbReference>
<evidence type="ECO:0000256" key="1">
    <source>
        <dbReference type="ARBA" id="ARBA00004496"/>
    </source>
</evidence>
<dbReference type="PROSITE" id="PS51203">
    <property type="entry name" value="CS"/>
    <property type="match status" value="1"/>
</dbReference>
<comment type="caution">
    <text evidence="8">The sequence shown here is derived from an EMBL/GenBank/DDBJ whole genome shotgun (WGS) entry which is preliminary data.</text>
</comment>
<comment type="similarity">
    <text evidence="2">Belongs to the nudC family.</text>
</comment>
<keyword evidence="9" id="KW-1185">Reference proteome</keyword>
<organism evidence="8 9">
    <name type="scientific">Babesia divergens</name>
    <dbReference type="NCBI Taxonomy" id="32595"/>
    <lineage>
        <taxon>Eukaryota</taxon>
        <taxon>Sar</taxon>
        <taxon>Alveolata</taxon>
        <taxon>Apicomplexa</taxon>
        <taxon>Aconoidasida</taxon>
        <taxon>Piroplasmida</taxon>
        <taxon>Babesiidae</taxon>
        <taxon>Babesia</taxon>
    </lineage>
</organism>
<dbReference type="AlphaFoldDB" id="A0AAD9G6S3"/>
<protein>
    <recommendedName>
        <fullName evidence="3">Nuclear migration protein nudC</fullName>
    </recommendedName>
    <alternativeName>
        <fullName evidence="6">Nuclear distribution protein C homolog</fullName>
    </alternativeName>
</protein>
<dbReference type="InterPro" id="IPR025934">
    <property type="entry name" value="NudC_N_dom"/>
</dbReference>
<evidence type="ECO:0000256" key="4">
    <source>
        <dbReference type="ARBA" id="ARBA00022490"/>
    </source>
</evidence>
<evidence type="ECO:0000256" key="5">
    <source>
        <dbReference type="ARBA" id="ARBA00022553"/>
    </source>
</evidence>
<dbReference type="CDD" id="cd06467">
    <property type="entry name" value="p23_NUDC_like"/>
    <property type="match status" value="1"/>
</dbReference>
<evidence type="ECO:0000313" key="9">
    <source>
        <dbReference type="Proteomes" id="UP001195914"/>
    </source>
</evidence>
<reference evidence="8" key="1">
    <citation type="journal article" date="2014" name="Nucleic Acids Res.">
        <title>The evolutionary dynamics of variant antigen genes in Babesia reveal a history of genomic innovation underlying host-parasite interaction.</title>
        <authorList>
            <person name="Jackson A.P."/>
            <person name="Otto T.D."/>
            <person name="Darby A."/>
            <person name="Ramaprasad A."/>
            <person name="Xia D."/>
            <person name="Echaide I.E."/>
            <person name="Farber M."/>
            <person name="Gahlot S."/>
            <person name="Gamble J."/>
            <person name="Gupta D."/>
            <person name="Gupta Y."/>
            <person name="Jackson L."/>
            <person name="Malandrin L."/>
            <person name="Malas T.B."/>
            <person name="Moussa E."/>
            <person name="Nair M."/>
            <person name="Reid A.J."/>
            <person name="Sanders M."/>
            <person name="Sharma J."/>
            <person name="Tracey A."/>
            <person name="Quail M.A."/>
            <person name="Weir W."/>
            <person name="Wastling J.M."/>
            <person name="Hall N."/>
            <person name="Willadsen P."/>
            <person name="Lingelbach K."/>
            <person name="Shiels B."/>
            <person name="Tait A."/>
            <person name="Berriman M."/>
            <person name="Allred D.R."/>
            <person name="Pain A."/>
        </authorList>
    </citation>
    <scope>NUCLEOTIDE SEQUENCE</scope>
    <source>
        <strain evidence="8">1802A</strain>
    </source>
</reference>
<evidence type="ECO:0000256" key="2">
    <source>
        <dbReference type="ARBA" id="ARBA00010513"/>
    </source>
</evidence>
<evidence type="ECO:0000313" key="8">
    <source>
        <dbReference type="EMBL" id="KAK1932865.1"/>
    </source>
</evidence>
<feature type="domain" description="CS" evidence="7">
    <location>
        <begin position="165"/>
        <end position="252"/>
    </location>
</feature>
<evidence type="ECO:0000256" key="6">
    <source>
        <dbReference type="ARBA" id="ARBA00030427"/>
    </source>
</evidence>
<dbReference type="EMBL" id="JAHBMH010000073">
    <property type="protein sequence ID" value="KAK1932865.1"/>
    <property type="molecule type" value="Genomic_DNA"/>
</dbReference>
<dbReference type="Pfam" id="PF04969">
    <property type="entry name" value="CS"/>
    <property type="match status" value="1"/>
</dbReference>
<proteinExistence type="inferred from homology"/>
<dbReference type="InterPro" id="IPR008978">
    <property type="entry name" value="HSP20-like_chaperone"/>
</dbReference>
<gene>
    <name evidence="8" type="ORF">X943_001189</name>
</gene>
<dbReference type="PANTHER" id="PTHR12356">
    <property type="entry name" value="NUCLEAR MOVEMENT PROTEIN NUDC"/>
    <property type="match status" value="1"/>
</dbReference>
<keyword evidence="4" id="KW-0963">Cytoplasm</keyword>
<reference evidence="8" key="2">
    <citation type="submission" date="2021-05" db="EMBL/GenBank/DDBJ databases">
        <authorList>
            <person name="Pain A."/>
        </authorList>
    </citation>
    <scope>NUCLEOTIDE SEQUENCE</scope>
    <source>
        <strain evidence="8">1802A</strain>
    </source>
</reference>
<dbReference type="Proteomes" id="UP001195914">
    <property type="component" value="Unassembled WGS sequence"/>
</dbReference>
<dbReference type="GO" id="GO:0005737">
    <property type="term" value="C:cytoplasm"/>
    <property type="evidence" value="ECO:0007669"/>
    <property type="project" value="UniProtKB-SubCell"/>
</dbReference>
<dbReference type="GO" id="GO:0006457">
    <property type="term" value="P:protein folding"/>
    <property type="evidence" value="ECO:0007669"/>
    <property type="project" value="TreeGrafter"/>
</dbReference>
<dbReference type="GO" id="GO:0051082">
    <property type="term" value="F:unfolded protein binding"/>
    <property type="evidence" value="ECO:0007669"/>
    <property type="project" value="TreeGrafter"/>
</dbReference>
<keyword evidence="5" id="KW-0597">Phosphoprotein</keyword>
<evidence type="ECO:0000256" key="3">
    <source>
        <dbReference type="ARBA" id="ARBA00017641"/>
    </source>
</evidence>
<comment type="subcellular location">
    <subcellularLocation>
        <location evidence="1">Cytoplasm</location>
    </subcellularLocation>
</comment>
<sequence length="291" mass="33624">MHVAVRGFSDIEPFLEAFFGFLCTQTDFYHTQLDEVQLHRFGLDPSVNRRGFKPDHMRTLLMQIFDRNLKLYRERHQPYLLCGAAPLIPQVSLDMGTENALPTVSKQRDSKVVEKCPNSLDMHTQRGDVVSKESPPKGETTSLAPISELKQLLSTDYTITTWNGAQTDRYCWTQTFTDVTVEVVAREQLTSKDVKLNITRESLELRIRGVEIISGNFPECVNASESMWSIEDKRRIIISLDKPEEVWWDCLIQGHDKIDLTQIESVKRFSEFSTPQQSEMLKLMKQHKEKQ</sequence>
<dbReference type="PANTHER" id="PTHR12356:SF3">
    <property type="entry name" value="NUCLEAR MIGRATION PROTEIN NUDC"/>
    <property type="match status" value="1"/>
</dbReference>
<dbReference type="Pfam" id="PF14050">
    <property type="entry name" value="Nudc_N"/>
    <property type="match status" value="1"/>
</dbReference>
<dbReference type="Gene3D" id="2.60.40.790">
    <property type="match status" value="1"/>
</dbReference>
<accession>A0AAD9G6S3</accession>
<dbReference type="SUPFAM" id="SSF49764">
    <property type="entry name" value="HSP20-like chaperones"/>
    <property type="match status" value="1"/>
</dbReference>
<name>A0AAD9G6S3_BABDI</name>
<dbReference type="InterPro" id="IPR007052">
    <property type="entry name" value="CS_dom"/>
</dbReference>
<evidence type="ECO:0000259" key="7">
    <source>
        <dbReference type="PROSITE" id="PS51203"/>
    </source>
</evidence>